<reference evidence="3" key="1">
    <citation type="submission" date="2023-10" db="EMBL/GenBank/DDBJ databases">
        <authorList>
            <person name="Chen Y."/>
            <person name="Shah S."/>
            <person name="Dougan E. K."/>
            <person name="Thang M."/>
            <person name="Chan C."/>
        </authorList>
    </citation>
    <scope>NUCLEOTIDE SEQUENCE [LARGE SCALE GENOMIC DNA]</scope>
</reference>
<evidence type="ECO:0000313" key="4">
    <source>
        <dbReference type="Proteomes" id="UP001189429"/>
    </source>
</evidence>
<proteinExistence type="predicted"/>
<keyword evidence="4" id="KW-1185">Reference proteome</keyword>
<feature type="region of interest" description="Disordered" evidence="2">
    <location>
        <begin position="1499"/>
        <end position="1518"/>
    </location>
</feature>
<evidence type="ECO:0000256" key="1">
    <source>
        <dbReference type="SAM" id="Coils"/>
    </source>
</evidence>
<feature type="region of interest" description="Disordered" evidence="2">
    <location>
        <begin position="1402"/>
        <end position="1434"/>
    </location>
</feature>
<accession>A0ABN9Y803</accession>
<comment type="caution">
    <text evidence="3">The sequence shown here is derived from an EMBL/GenBank/DDBJ whole genome shotgun (WGS) entry which is preliminary data.</text>
</comment>
<feature type="region of interest" description="Disordered" evidence="2">
    <location>
        <begin position="1458"/>
        <end position="1488"/>
    </location>
</feature>
<organism evidence="3 4">
    <name type="scientific">Prorocentrum cordatum</name>
    <dbReference type="NCBI Taxonomy" id="2364126"/>
    <lineage>
        <taxon>Eukaryota</taxon>
        <taxon>Sar</taxon>
        <taxon>Alveolata</taxon>
        <taxon>Dinophyceae</taxon>
        <taxon>Prorocentrales</taxon>
        <taxon>Prorocentraceae</taxon>
        <taxon>Prorocentrum</taxon>
    </lineage>
</organism>
<evidence type="ECO:0000256" key="2">
    <source>
        <dbReference type="SAM" id="MobiDB-lite"/>
    </source>
</evidence>
<name>A0ABN9Y803_9DINO</name>
<gene>
    <name evidence="3" type="ORF">PCOR1329_LOCUS82362</name>
</gene>
<feature type="compositionally biased region" description="Low complexity" evidence="2">
    <location>
        <begin position="1475"/>
        <end position="1484"/>
    </location>
</feature>
<feature type="compositionally biased region" description="Low complexity" evidence="2">
    <location>
        <begin position="1150"/>
        <end position="1169"/>
    </location>
</feature>
<dbReference type="Proteomes" id="UP001189429">
    <property type="component" value="Unassembled WGS sequence"/>
</dbReference>
<feature type="region of interest" description="Disordered" evidence="2">
    <location>
        <begin position="1145"/>
        <end position="1169"/>
    </location>
</feature>
<evidence type="ECO:0000313" key="3">
    <source>
        <dbReference type="EMBL" id="CAK0907301.1"/>
    </source>
</evidence>
<protein>
    <submittedName>
        <fullName evidence="3">Uncharacterized protein</fullName>
    </submittedName>
</protein>
<feature type="coiled-coil region" evidence="1">
    <location>
        <begin position="1564"/>
        <end position="1591"/>
    </location>
</feature>
<feature type="region of interest" description="Disordered" evidence="2">
    <location>
        <begin position="1058"/>
        <end position="1082"/>
    </location>
</feature>
<dbReference type="EMBL" id="CAUYUJ010021837">
    <property type="protein sequence ID" value="CAK0907301.1"/>
    <property type="molecule type" value="Genomic_DNA"/>
</dbReference>
<sequence length="1722" mass="188310">MENPGHKNLSDTRKTGWKPCKVYKRASPKYARRWLKAKGNIVNDQVAQTGPLEIWRSAKTIEAMFTRRKHAMGWTIASHGQSGLEDLRLELACTAYPGRWPQKRSLEKCIVFINGAENAMMSDTSDETAWSEIERRAMNESDLSSAYLINNRHNIFTSPEHLIKRLAFDGHGPQAIVDLVLLMFPSVVPYGKCSVFPAGIRPAGIPVITRVEEWDIMDLLRPLSATVTYAALQDGGVAKEKDAAIAEKAGQKVNEVIVKAKTTRVKATIAKGKGKGKRTRPTAGLSSQALAPLALDTDRVEMLPDDAADMSILAQLEATKQYFIKKDPRQKELASAFRLAAFAGLCNGGKGVERKAKGSVKMVKQLSKLRSTMKAELYRCAKLFPRLSDPDYAALQNGDEDDATDVHASVDQGKTMEQRVMELMKESKCDIERFIYTIESNSPELPINGHVCAASALNTTMVSAMQTLSQKSPLEEIKDAYDCLLEVSLQKVLEVYLVEWDVYAKCAEVLFDLGVNPTMMYNLRRQLHVYVVSNLGTQMAIATKHGKASTMSYVPALVQDAVSAGFLAKQTEFKTFLEKATVANIWRRIKDEGLVVKQADLPNSVGLFVSERAKAVSHILSKSGEKHAEARKRLDTMKHPRHLADAAALRGFKPAAEQQTQAVAPVTFVEWHKKAIADEIGLYAMSVVDVRAAIAAVQAQFDDLNKKGYPELSTLGMMIDAKYPEKNKGNGDKGAGKTSKPKYKVFPGVVSAGAKKAKTDMGKSLTYAPFWGTVVTRTVAETIPVGQCVGMGSSDGVGLVHKYVREVVHKDVEIDVPGTRTPPPYLRVPVMDTVDAKISRDPALVDSEERPFLELMCGSARLANAVAAAGWAAQGWDVQGGDAADLRQPSVIARLERMILDRAVAPVSVDEVSQRCEQLSVEMRAKMDKLRVDIIAEMRGEMLRALREDVAFFQQSHLAEVREAVAMAGSPARDAVAASEGPRRENAPPLDALCETAKMPQSPAIPPCFSSTLSTPRCVGAPIVLEDGRRGAGACRQRCSGRIGDLRSAGDLNNMRLQHSKSLQPTGISSRQGPWREDSLRSMSSARSAGSLTSGLSQVPGAFAFGCLSDWGPSARLFAQPSPPPSARINHNGCALLPAEGPCGAQSPGALLQPQDPARAPQPQALQGPSSQLVIKLGVCRRLGEVDRKSEKVGTPVRDVLTMNPWEKMKFARTGQGPHSPLLGEGAEREHAEATYYRMDEDEEKEEDKEDYISAQEPVTMAAMETLLQQQLTPVTSAVSQLQKKCAKMDTNITDLSTALFERLESLEKRITVTDVRVEKLESMYEDLQKHQGMDDDRFESKIRECIQKRALTAVMGNIDGLTNLEDAMTWTKDKLQTLGCWGQAAEPAGWLGVRLRHSAASEKEKEYRQKLATNSGGSGMQRPQRGDAPRGARGADLGIAKQLQQLQKQIDQFTKQFRQPAPTGGGGQRQQPDAAANADGVAAPESLEDDEAKKLLARTKSPEGTLSSVRHDDDFPTTVNETLEKELKDTRALLNSQKPSLARHTAFGHKLQLMASPVFGKYKQLLQAQMQELRRTLLEAQLSKADAVAQFLENGELAAMLLPDRCRVVGGSEKQEHDTLGPQFRGPLRIQVTLKEGSEAGVLPKEWMQLPIETVPAEASMMRLKVVEITGGIIFDDDVWPGTKVSYLKDRLSATDGDWALEDGIPWAVSKGAPAVGIAGI</sequence>
<keyword evidence="1" id="KW-0175">Coiled coil</keyword>
<feature type="compositionally biased region" description="Polar residues" evidence="2">
    <location>
        <begin position="1058"/>
        <end position="1072"/>
    </location>
</feature>